<dbReference type="InterPro" id="IPR005506">
    <property type="entry name" value="DUF312_ALF"/>
</dbReference>
<feature type="chain" id="PRO_5045105503" evidence="3">
    <location>
        <begin position="28"/>
        <end position="285"/>
    </location>
</feature>
<evidence type="ECO:0000256" key="2">
    <source>
        <dbReference type="SAM" id="Phobius"/>
    </source>
</evidence>
<dbReference type="NCBIfam" id="NF041528">
    <property type="entry name" value="strep_LAETG"/>
    <property type="match status" value="1"/>
</dbReference>
<comment type="caution">
    <text evidence="4">The sequence shown here is derived from an EMBL/GenBank/DDBJ whole genome shotgun (WGS) entry which is preliminary data.</text>
</comment>
<reference evidence="4 5" key="1">
    <citation type="submission" date="2024-10" db="EMBL/GenBank/DDBJ databases">
        <title>The Natural Products Discovery Center: Release of the First 8490 Sequenced Strains for Exploring Actinobacteria Biosynthetic Diversity.</title>
        <authorList>
            <person name="Kalkreuter E."/>
            <person name="Kautsar S.A."/>
            <person name="Yang D."/>
            <person name="Bader C.D."/>
            <person name="Teijaro C.N."/>
            <person name="Fluegel L."/>
            <person name="Davis C.M."/>
            <person name="Simpson J.R."/>
            <person name="Lauterbach L."/>
            <person name="Steele A.D."/>
            <person name="Gui C."/>
            <person name="Meng S."/>
            <person name="Li G."/>
            <person name="Viehrig K."/>
            <person name="Ye F."/>
            <person name="Su P."/>
            <person name="Kiefer A.F."/>
            <person name="Nichols A."/>
            <person name="Cepeda A.J."/>
            <person name="Yan W."/>
            <person name="Fan B."/>
            <person name="Jiang Y."/>
            <person name="Adhikari A."/>
            <person name="Zheng C.-J."/>
            <person name="Schuster L."/>
            <person name="Cowan T.M."/>
            <person name="Smanski M.J."/>
            <person name="Chevrette M.G."/>
            <person name="De Carvalho L.P.S."/>
            <person name="Shen B."/>
        </authorList>
    </citation>
    <scope>NUCLEOTIDE SEQUENCE [LARGE SCALE GENOMIC DNA]</scope>
    <source>
        <strain evidence="4 5">NPDC018013</strain>
    </source>
</reference>
<evidence type="ECO:0000256" key="3">
    <source>
        <dbReference type="SAM" id="SignalP"/>
    </source>
</evidence>
<accession>A0ABW7RD47</accession>
<proteinExistence type="predicted"/>
<feature type="signal peptide" evidence="3">
    <location>
        <begin position="1"/>
        <end position="27"/>
    </location>
</feature>
<keyword evidence="5" id="KW-1185">Reference proteome</keyword>
<feature type="compositionally biased region" description="Basic and acidic residues" evidence="1">
    <location>
        <begin position="153"/>
        <end position="220"/>
    </location>
</feature>
<evidence type="ECO:0000313" key="5">
    <source>
        <dbReference type="Proteomes" id="UP001610990"/>
    </source>
</evidence>
<dbReference type="EMBL" id="JBIRGH010000003">
    <property type="protein sequence ID" value="MFH8584245.1"/>
    <property type="molecule type" value="Genomic_DNA"/>
</dbReference>
<feature type="transmembrane region" description="Helical" evidence="2">
    <location>
        <begin position="258"/>
        <end position="277"/>
    </location>
</feature>
<feature type="compositionally biased region" description="Basic and acidic residues" evidence="1">
    <location>
        <begin position="29"/>
        <end position="49"/>
    </location>
</feature>
<feature type="region of interest" description="Disordered" evidence="1">
    <location>
        <begin position="27"/>
        <end position="57"/>
    </location>
</feature>
<keyword evidence="2" id="KW-0812">Transmembrane</keyword>
<dbReference type="RefSeq" id="WP_397671663.1">
    <property type="nucleotide sequence ID" value="NZ_JBIRGH010000003.1"/>
</dbReference>
<protein>
    <submittedName>
        <fullName evidence="4">ALF repeat-containing protein</fullName>
    </submittedName>
</protein>
<evidence type="ECO:0000256" key="1">
    <source>
        <dbReference type="SAM" id="MobiDB-lite"/>
    </source>
</evidence>
<sequence length="285" mass="28916">MKLSRISAAVAAAAIAPAVLFSSPAVAADGDRSPAHSAPDRAPDAKPDKAAQGTASSVVDDRVAVSQILSDKNSGPGVREAAEKALDGTAEDVRHFLEVGQYEARAIDNRVRVAQIINFGGPEVRAAGIKALRGTREDIRNFLEAGQYEARAKDKAAEEAAKNKPAPDKSHDGGTDKKTEQGQKGETGQKSEQDRPDRKDERGEDGRTGEKPAAGGDRRGSAGADAAEPAAATSPNAVAPAGGSTELASTGAGSATPWVIGGAAVALGAGAGLVVAARRRSATGR</sequence>
<feature type="compositionally biased region" description="Low complexity" evidence="1">
    <location>
        <begin position="221"/>
        <end position="241"/>
    </location>
</feature>
<dbReference type="Pfam" id="PF03752">
    <property type="entry name" value="ALF"/>
    <property type="match status" value="2"/>
</dbReference>
<organism evidence="4 5">
    <name type="scientific">Streptomyces celluloflavus</name>
    <dbReference type="NCBI Taxonomy" id="58344"/>
    <lineage>
        <taxon>Bacteria</taxon>
        <taxon>Bacillati</taxon>
        <taxon>Actinomycetota</taxon>
        <taxon>Actinomycetes</taxon>
        <taxon>Kitasatosporales</taxon>
        <taxon>Streptomycetaceae</taxon>
        <taxon>Streptomyces</taxon>
    </lineage>
</organism>
<evidence type="ECO:0000313" key="4">
    <source>
        <dbReference type="EMBL" id="MFH8584245.1"/>
    </source>
</evidence>
<dbReference type="Proteomes" id="UP001610990">
    <property type="component" value="Unassembled WGS sequence"/>
</dbReference>
<keyword evidence="3" id="KW-0732">Signal</keyword>
<keyword evidence="2" id="KW-1133">Transmembrane helix</keyword>
<feature type="region of interest" description="Disordered" evidence="1">
    <location>
        <begin position="153"/>
        <end position="256"/>
    </location>
</feature>
<gene>
    <name evidence="4" type="ORF">ACH4GP_07595</name>
</gene>
<name>A0ABW7RD47_9ACTN</name>
<keyword evidence="2" id="KW-0472">Membrane</keyword>